<feature type="compositionally biased region" description="Basic and acidic residues" evidence="3">
    <location>
        <begin position="13"/>
        <end position="29"/>
    </location>
</feature>
<dbReference type="EMBL" id="AZBU02000001">
    <property type="protein sequence ID" value="TMS34271.1"/>
    <property type="molecule type" value="Genomic_DNA"/>
</dbReference>
<organism evidence="5 6">
    <name type="scientific">Steinernema carpocapsae</name>
    <name type="common">Entomopathogenic nematode</name>
    <dbReference type="NCBI Taxonomy" id="34508"/>
    <lineage>
        <taxon>Eukaryota</taxon>
        <taxon>Metazoa</taxon>
        <taxon>Ecdysozoa</taxon>
        <taxon>Nematoda</taxon>
        <taxon>Chromadorea</taxon>
        <taxon>Rhabditida</taxon>
        <taxon>Tylenchina</taxon>
        <taxon>Panagrolaimomorpha</taxon>
        <taxon>Strongyloidoidea</taxon>
        <taxon>Steinernematidae</taxon>
        <taxon>Steinernema</taxon>
    </lineage>
</organism>
<dbReference type="OrthoDB" id="1742084at2759"/>
<dbReference type="STRING" id="34508.A0A4U8UN34"/>
<keyword evidence="1 2" id="KW-0103">Bromodomain</keyword>
<dbReference type="InterPro" id="IPR001487">
    <property type="entry name" value="Bromodomain"/>
</dbReference>
<feature type="compositionally biased region" description="Basic and acidic residues" evidence="3">
    <location>
        <begin position="45"/>
        <end position="54"/>
    </location>
</feature>
<name>A0A4U8UN34_STECR</name>
<dbReference type="SMART" id="SM00297">
    <property type="entry name" value="BROMO"/>
    <property type="match status" value="1"/>
</dbReference>
<feature type="compositionally biased region" description="Polar residues" evidence="3">
    <location>
        <begin position="318"/>
        <end position="346"/>
    </location>
</feature>
<feature type="region of interest" description="Disordered" evidence="3">
    <location>
        <begin position="597"/>
        <end position="630"/>
    </location>
</feature>
<evidence type="ECO:0000313" key="6">
    <source>
        <dbReference type="Proteomes" id="UP000298663"/>
    </source>
</evidence>
<dbReference type="Pfam" id="PF00439">
    <property type="entry name" value="Bromodomain"/>
    <property type="match status" value="1"/>
</dbReference>
<proteinExistence type="predicted"/>
<accession>A0A4U8UN34</accession>
<feature type="compositionally biased region" description="Acidic residues" evidence="3">
    <location>
        <begin position="30"/>
        <end position="44"/>
    </location>
</feature>
<feature type="compositionally biased region" description="Polar residues" evidence="3">
    <location>
        <begin position="405"/>
        <end position="417"/>
    </location>
</feature>
<feature type="domain" description="Bromo" evidence="4">
    <location>
        <begin position="679"/>
        <end position="749"/>
    </location>
</feature>
<feature type="compositionally biased region" description="Basic and acidic residues" evidence="3">
    <location>
        <begin position="848"/>
        <end position="857"/>
    </location>
</feature>
<evidence type="ECO:0000256" key="2">
    <source>
        <dbReference type="PROSITE-ProRule" id="PRU00035"/>
    </source>
</evidence>
<dbReference type="InterPro" id="IPR036427">
    <property type="entry name" value="Bromodomain-like_sf"/>
</dbReference>
<evidence type="ECO:0000313" key="5">
    <source>
        <dbReference type="EMBL" id="TMS34271.1"/>
    </source>
</evidence>
<feature type="region of interest" description="Disordered" evidence="3">
    <location>
        <begin position="254"/>
        <end position="427"/>
    </location>
</feature>
<reference evidence="5 6" key="2">
    <citation type="journal article" date="2019" name="G3 (Bethesda)">
        <title>Hybrid Assembly of the Genome of the Entomopathogenic Nematode Steinernema carpocapsae Identifies the X-Chromosome.</title>
        <authorList>
            <person name="Serra L."/>
            <person name="Macchietto M."/>
            <person name="Macias-Munoz A."/>
            <person name="McGill C.J."/>
            <person name="Rodriguez I.M."/>
            <person name="Rodriguez B."/>
            <person name="Murad R."/>
            <person name="Mortazavi A."/>
        </authorList>
    </citation>
    <scope>NUCLEOTIDE SEQUENCE [LARGE SCALE GENOMIC DNA]</scope>
    <source>
        <strain evidence="5 6">ALL</strain>
    </source>
</reference>
<dbReference type="GO" id="GO:0035267">
    <property type="term" value="C:NuA4 histone acetyltransferase complex"/>
    <property type="evidence" value="ECO:0007669"/>
    <property type="project" value="TreeGrafter"/>
</dbReference>
<dbReference type="Gene3D" id="1.20.920.10">
    <property type="entry name" value="Bromodomain-like"/>
    <property type="match status" value="1"/>
</dbReference>
<feature type="region of interest" description="Disordered" evidence="3">
    <location>
        <begin position="519"/>
        <end position="540"/>
    </location>
</feature>
<feature type="compositionally biased region" description="Low complexity" evidence="3">
    <location>
        <begin position="792"/>
        <end position="831"/>
    </location>
</feature>
<reference evidence="5 6" key="1">
    <citation type="journal article" date="2015" name="Genome Biol.">
        <title>Comparative genomics of Steinernema reveals deeply conserved gene regulatory networks.</title>
        <authorList>
            <person name="Dillman A.R."/>
            <person name="Macchietto M."/>
            <person name="Porter C.F."/>
            <person name="Rogers A."/>
            <person name="Williams B."/>
            <person name="Antoshechkin I."/>
            <person name="Lee M.M."/>
            <person name="Goodwin Z."/>
            <person name="Lu X."/>
            <person name="Lewis E.E."/>
            <person name="Goodrich-Blair H."/>
            <person name="Stock S.P."/>
            <person name="Adams B.J."/>
            <person name="Sternberg P.W."/>
            <person name="Mortazavi A."/>
        </authorList>
    </citation>
    <scope>NUCLEOTIDE SEQUENCE [LARGE SCALE GENOMIC DNA]</scope>
    <source>
        <strain evidence="5 6">ALL</strain>
    </source>
</reference>
<feature type="compositionally biased region" description="Basic and acidic residues" evidence="3">
    <location>
        <begin position="304"/>
        <end position="317"/>
    </location>
</feature>
<evidence type="ECO:0000259" key="4">
    <source>
        <dbReference type="PROSITE" id="PS50014"/>
    </source>
</evidence>
<dbReference type="PROSITE" id="PS50014">
    <property type="entry name" value="BROMODOMAIN_2"/>
    <property type="match status" value="1"/>
</dbReference>
<protein>
    <recommendedName>
        <fullName evidence="4">Bromo domain-containing protein</fullName>
    </recommendedName>
</protein>
<feature type="compositionally biased region" description="Basic and acidic residues" evidence="3">
    <location>
        <begin position="282"/>
        <end position="295"/>
    </location>
</feature>
<evidence type="ECO:0000256" key="1">
    <source>
        <dbReference type="ARBA" id="ARBA00023117"/>
    </source>
</evidence>
<gene>
    <name evidence="5" type="ORF">L596_001898</name>
</gene>
<feature type="region of interest" description="Disordered" evidence="3">
    <location>
        <begin position="1"/>
        <end position="54"/>
    </location>
</feature>
<feature type="region of interest" description="Disordered" evidence="3">
    <location>
        <begin position="767"/>
        <end position="857"/>
    </location>
</feature>
<comment type="caution">
    <text evidence="5">The sequence shown here is derived from an EMBL/GenBank/DDBJ whole genome shotgun (WGS) entry which is preliminary data.</text>
</comment>
<feature type="compositionally biased region" description="Polar residues" evidence="3">
    <location>
        <begin position="569"/>
        <end position="581"/>
    </location>
</feature>
<dbReference type="Proteomes" id="UP000298663">
    <property type="component" value="Chromosome X"/>
</dbReference>
<feature type="compositionally biased region" description="Basic and acidic residues" evidence="3">
    <location>
        <begin position="360"/>
        <end position="369"/>
    </location>
</feature>
<keyword evidence="6" id="KW-1185">Reference proteome</keyword>
<evidence type="ECO:0000256" key="3">
    <source>
        <dbReference type="SAM" id="MobiDB-lite"/>
    </source>
</evidence>
<feature type="region of interest" description="Disordered" evidence="3">
    <location>
        <begin position="552"/>
        <end position="581"/>
    </location>
</feature>
<dbReference type="PANTHER" id="PTHR15398:SF4">
    <property type="entry name" value="BROMODOMAIN-CONTAINING PROTEIN 8 ISOFORM X1"/>
    <property type="match status" value="1"/>
</dbReference>
<sequence>MDPTDSSVPSPKKPREESVTEDPPVKKEDSDSDCDDSDDEDVDSDGEKMAADDPRFVDAAKMLLANPDPEWEQELIEMRKNVDQLQRFHYMTEAEQNLIKPRLLQYVKDHPEELEEIRRKAAIIRQRGQPKKPPITIPSSQTILKAFIADPINGFNNLIRGKATTDAPCSSNASFSAPSQSQDVEQPFEAVEDVKPVDVTTPLTVQTETEPVVAPPAGLLMPVQNVVKAEQSSVSGDASFESCVSTVADESYVKLEEVDDTEPVEITSAPQVPKEEEEEEPAKEVVEAPKPKEPEPATPESDEELKPETADTSHESETLSTPPRRTASSSDKSQNISPEEPSTQGANERRPRGRPRRVTKGSESREGKESSVGSPEANPKAESPSAEPVERTRRRSERTRTASANSTILNPKANTRGSSKRESVEIKIEPMEVDEVLEEKPIMEEHIDTIATEVEEIAIKPDIEAEEVVEEEEEVKPSPPSLLQEVKAAHMDKEGAPSPESIEPDESIIDRISDIAEESASISNASEDVRESEATPVVPVVGAETQTAIAMVGSNRSVGNENWKKPSHTKGTSKLSQTDKVTASTAEAVILSLHNPLHDEMVSTSEDEAARPSSSRKAAKAQLEALSDGDSEQPVKLFEFSNIKVELPSEEESSSSGTPTVNQTRLQKTMCQTILEAISSQRCAASFLNPVTERVASGYREVVYTPADINSLKRMVDSGKLCRVSRLKKQLSIMYANAAMFNNDGHEVYHHAQTEGTDTFAHIEETLKLSDESSSTQRRRRPQTRAAHEARPTPAAPSSSTRSTPVSTVSTQSHSTPQPVGTPVAAPVPEAAAPPPQPARTPARKSSRKSDKQQSLD</sequence>
<dbReference type="EMBL" id="CM016762">
    <property type="protein sequence ID" value="TMS34271.1"/>
    <property type="molecule type" value="Genomic_DNA"/>
</dbReference>
<dbReference type="SUPFAM" id="SSF47370">
    <property type="entry name" value="Bromodomain"/>
    <property type="match status" value="1"/>
</dbReference>
<dbReference type="PANTHER" id="PTHR15398">
    <property type="entry name" value="BROMODOMAIN-CONTAINING PROTEIN 8"/>
    <property type="match status" value="1"/>
</dbReference>
<dbReference type="AlphaFoldDB" id="A0A4U8UN34"/>